<sequence length="224" mass="27388">MKYKIFFCFVYYTAMLNFINCSHNIQHSDELVHLYINCDIKSLKLTHEYQKLAKILFDRKCFTFKLCSFDLYIDSQVTLLSSNWEFDYKHYKKMILNNFNTLPQFNFSFRTYKHFISFNRMHLNIADLKITDIQVLSLFQKLNNLFEEIHNINVYMKNINLQLDDLYNESKKSKCNCIAIKYIKDQYKERHKILNILKKAFKKYSKFKKIYDFHERIIIDTLFK</sequence>
<evidence type="ECO:0000313" key="2">
    <source>
        <dbReference type="Proteomes" id="UP000030655"/>
    </source>
</evidence>
<reference evidence="2" key="1">
    <citation type="submission" date="2013-02" db="EMBL/GenBank/DDBJ databases">
        <authorList>
            <consortium name="The Broad Institute Genome Sequencing Platform"/>
            <person name="Cuomo C."/>
            <person name="Becnel J."/>
            <person name="Sanscrainte N."/>
            <person name="Walker B."/>
            <person name="Young S.K."/>
            <person name="Zeng Q."/>
            <person name="Gargeya S."/>
            <person name="Fitzgerald M."/>
            <person name="Haas B."/>
            <person name="Abouelleil A."/>
            <person name="Alvarado L."/>
            <person name="Arachchi H.M."/>
            <person name="Berlin A.M."/>
            <person name="Chapman S.B."/>
            <person name="Dewar J."/>
            <person name="Goldberg J."/>
            <person name="Griggs A."/>
            <person name="Gujja S."/>
            <person name="Hansen M."/>
            <person name="Howarth C."/>
            <person name="Imamovic A."/>
            <person name="Larimer J."/>
            <person name="McCowan C."/>
            <person name="Murphy C."/>
            <person name="Neiman D."/>
            <person name="Pearson M."/>
            <person name="Priest M."/>
            <person name="Roberts A."/>
            <person name="Saif S."/>
            <person name="Shea T."/>
            <person name="Sisk P."/>
            <person name="Sykes S."/>
            <person name="Wortman J."/>
            <person name="Nusbaum C."/>
            <person name="Birren B."/>
        </authorList>
    </citation>
    <scope>NUCLEOTIDE SEQUENCE [LARGE SCALE GENOMIC DNA]</scope>
    <source>
        <strain evidence="2">PRA339</strain>
    </source>
</reference>
<evidence type="ECO:0000313" key="1">
    <source>
        <dbReference type="EMBL" id="KCZ81460.1"/>
    </source>
</evidence>
<dbReference type="EMBL" id="KK365142">
    <property type="protein sequence ID" value="KCZ81460.1"/>
    <property type="molecule type" value="Genomic_DNA"/>
</dbReference>
<name>A0A059F2P2_9MICR</name>
<dbReference type="VEuPathDB" id="MicrosporidiaDB:H312_01132"/>
<keyword evidence="2" id="KW-1185">Reference proteome</keyword>
<reference evidence="1 2" key="2">
    <citation type="submission" date="2014-03" db="EMBL/GenBank/DDBJ databases">
        <title>The Genome Sequence of Anncaliia algerae insect isolate PRA339.</title>
        <authorList>
            <consortium name="The Broad Institute Genome Sequencing Platform"/>
            <consortium name="The Broad Institute Genome Sequencing Center for Infectious Disease"/>
            <person name="Cuomo C."/>
            <person name="Becnel J."/>
            <person name="Sanscrainte N."/>
            <person name="Walker B."/>
            <person name="Young S.K."/>
            <person name="Zeng Q."/>
            <person name="Gargeya S."/>
            <person name="Fitzgerald M."/>
            <person name="Haas B."/>
            <person name="Abouelleil A."/>
            <person name="Alvarado L."/>
            <person name="Arachchi H.M."/>
            <person name="Berlin A.M."/>
            <person name="Chapman S.B."/>
            <person name="Dewar J."/>
            <person name="Goldberg J."/>
            <person name="Griggs A."/>
            <person name="Gujja S."/>
            <person name="Hansen M."/>
            <person name="Howarth C."/>
            <person name="Imamovic A."/>
            <person name="Larimer J."/>
            <person name="McCowan C."/>
            <person name="Murphy C."/>
            <person name="Neiman D."/>
            <person name="Pearson M."/>
            <person name="Priest M."/>
            <person name="Roberts A."/>
            <person name="Saif S."/>
            <person name="Shea T."/>
            <person name="Sisk P."/>
            <person name="Sykes S."/>
            <person name="Wortman J."/>
            <person name="Nusbaum C."/>
            <person name="Birren B."/>
        </authorList>
    </citation>
    <scope>NUCLEOTIDE SEQUENCE [LARGE SCALE GENOMIC DNA]</scope>
    <source>
        <strain evidence="1 2">PRA339</strain>
    </source>
</reference>
<dbReference type="Proteomes" id="UP000030655">
    <property type="component" value="Unassembled WGS sequence"/>
</dbReference>
<dbReference type="AlphaFoldDB" id="A0A059F2P2"/>
<dbReference type="OrthoDB" id="10290176at2759"/>
<accession>A0A059F2P2</accession>
<proteinExistence type="predicted"/>
<organism evidence="1 2">
    <name type="scientific">Anncaliia algerae PRA339</name>
    <dbReference type="NCBI Taxonomy" id="1288291"/>
    <lineage>
        <taxon>Eukaryota</taxon>
        <taxon>Fungi</taxon>
        <taxon>Fungi incertae sedis</taxon>
        <taxon>Microsporidia</taxon>
        <taxon>Tubulinosematoidea</taxon>
        <taxon>Tubulinosematidae</taxon>
        <taxon>Anncaliia</taxon>
    </lineage>
</organism>
<dbReference type="HOGENOM" id="CLU_1234721_0_0_1"/>
<protein>
    <submittedName>
        <fullName evidence="1">Uncharacterized protein</fullName>
    </submittedName>
</protein>
<gene>
    <name evidence="1" type="ORF">H312_01132</name>
</gene>